<feature type="active site" description="Phosphoserine intermediate" evidence="2">
    <location>
        <position position="79"/>
    </location>
</feature>
<evidence type="ECO:0000256" key="5">
    <source>
        <dbReference type="SAM" id="MobiDB-lite"/>
    </source>
</evidence>
<evidence type="ECO:0000256" key="4">
    <source>
        <dbReference type="RuleBase" id="RU003946"/>
    </source>
</evidence>
<keyword evidence="8" id="KW-1185">Reference proteome</keyword>
<dbReference type="EMBL" id="JAAGNX010000001">
    <property type="protein sequence ID" value="NDV61818.1"/>
    <property type="molecule type" value="Genomic_DNA"/>
</dbReference>
<dbReference type="Proteomes" id="UP000478417">
    <property type="component" value="Unassembled WGS sequence"/>
</dbReference>
<accession>A0A6B2LYW6</accession>
<proteinExistence type="inferred from homology"/>
<dbReference type="Gene3D" id="3.40.720.10">
    <property type="entry name" value="Alkaline Phosphatase, subunit A"/>
    <property type="match status" value="1"/>
</dbReference>
<feature type="signal peptide" evidence="6">
    <location>
        <begin position="1"/>
        <end position="23"/>
    </location>
</feature>
<feature type="binding site" evidence="3">
    <location>
        <position position="330"/>
    </location>
    <ligand>
        <name>Zn(2+)</name>
        <dbReference type="ChEBI" id="CHEBI:29105"/>
        <label>2</label>
    </ligand>
</feature>
<comment type="cofactor">
    <cofactor evidence="3">
        <name>Zn(2+)</name>
        <dbReference type="ChEBI" id="CHEBI:29105"/>
    </cofactor>
    <text evidence="3">Binds 2 Zn(2+) ions.</text>
</comment>
<keyword evidence="3" id="KW-0460">Magnesium</keyword>
<evidence type="ECO:0000256" key="3">
    <source>
        <dbReference type="PIRSR" id="PIRSR601952-2"/>
    </source>
</evidence>
<feature type="binding site" evidence="3">
    <location>
        <position position="35"/>
    </location>
    <ligand>
        <name>Zn(2+)</name>
        <dbReference type="ChEBI" id="CHEBI:29105"/>
        <label>2</label>
    </ligand>
</feature>
<dbReference type="PANTHER" id="PTHR11596">
    <property type="entry name" value="ALKALINE PHOSPHATASE"/>
    <property type="match status" value="1"/>
</dbReference>
<keyword evidence="3" id="KW-0862">Zinc</keyword>
<dbReference type="AlphaFoldDB" id="A0A6B2LYW6"/>
<organism evidence="7 8">
    <name type="scientific">Oceanipulchritudo coccoides</name>
    <dbReference type="NCBI Taxonomy" id="2706888"/>
    <lineage>
        <taxon>Bacteria</taxon>
        <taxon>Pseudomonadati</taxon>
        <taxon>Verrucomicrobiota</taxon>
        <taxon>Opitutia</taxon>
        <taxon>Puniceicoccales</taxon>
        <taxon>Oceanipulchritudinaceae</taxon>
        <taxon>Oceanipulchritudo</taxon>
    </lineage>
</organism>
<comment type="similarity">
    <text evidence="4">Belongs to the alkaline phosphatase family.</text>
</comment>
<evidence type="ECO:0000313" key="7">
    <source>
        <dbReference type="EMBL" id="NDV61818.1"/>
    </source>
</evidence>
<feature type="chain" id="PRO_5025489374" evidence="6">
    <location>
        <begin position="24"/>
        <end position="441"/>
    </location>
</feature>
<evidence type="ECO:0000256" key="1">
    <source>
        <dbReference type="ARBA" id="ARBA00022553"/>
    </source>
</evidence>
<dbReference type="PRINTS" id="PR00113">
    <property type="entry name" value="ALKPHPHTASE"/>
</dbReference>
<feature type="region of interest" description="Disordered" evidence="5">
    <location>
        <begin position="337"/>
        <end position="371"/>
    </location>
</feature>
<dbReference type="InterPro" id="IPR001952">
    <property type="entry name" value="Alkaline_phosphatase"/>
</dbReference>
<dbReference type="GO" id="GO:0004035">
    <property type="term" value="F:alkaline phosphatase activity"/>
    <property type="evidence" value="ECO:0007669"/>
    <property type="project" value="TreeGrafter"/>
</dbReference>
<sequence>MNFPRLITVVSLSTLLLGSLFSADETGSAIFIHPDGMGLGHWNAARLLEVGPDGMLNWDTLEQLAAYRVHQKNWLSTTSHAGATAHAYGKKVHHNSYGMDQDKPLTALSGKPLSIMQEAMASGIRVGVVNSGHIGEPGTGVFLASTDNRYDFRPLARKIMESGADLIFCAGEIYLIPVGTIGKHGREGTREDGRNLLEEAEGRGYTVIFTREELFALDPKTEKVIGIFAAENTYNDKKENVLKKAGLETYDPEAPTFAEMTTVALKILGSDPQRQFFLVAEEEGTDNFSNNTNAKGMLDAAIRADKAIGAVVDFMNTQADRKTLLIVGADSDAGSPSIWAPRGKGEDYQLPKKTNSGAELDGPEGTGGTPFFSKPDQFGNAYPFGISWANANDYQGSAITRAHGFNSQLLGTNIDNSGIYRIFYEVLFGVTPEIAASKLQE</sequence>
<feature type="binding site" evidence="3">
    <location>
        <position position="286"/>
    </location>
    <ligand>
        <name>Zn(2+)</name>
        <dbReference type="ChEBI" id="CHEBI:29105"/>
        <label>2</label>
    </ligand>
</feature>
<evidence type="ECO:0000256" key="6">
    <source>
        <dbReference type="SAM" id="SignalP"/>
    </source>
</evidence>
<evidence type="ECO:0000256" key="2">
    <source>
        <dbReference type="PIRSR" id="PIRSR601952-1"/>
    </source>
</evidence>
<feature type="binding site" evidence="3">
    <location>
        <position position="35"/>
    </location>
    <ligand>
        <name>Mg(2+)</name>
        <dbReference type="ChEBI" id="CHEBI:18420"/>
    </ligand>
</feature>
<comment type="caution">
    <text evidence="7">The sequence shown here is derived from an EMBL/GenBank/DDBJ whole genome shotgun (WGS) entry which is preliminary data.</text>
</comment>
<protein>
    <submittedName>
        <fullName evidence="7">Alkaline phosphatase</fullName>
    </submittedName>
</protein>
<feature type="binding site" evidence="3">
    <location>
        <position position="281"/>
    </location>
    <ligand>
        <name>Mg(2+)</name>
        <dbReference type="ChEBI" id="CHEBI:18420"/>
    </ligand>
</feature>
<dbReference type="Pfam" id="PF00245">
    <property type="entry name" value="Alk_phosphatase"/>
    <property type="match status" value="1"/>
</dbReference>
<keyword evidence="3" id="KW-0479">Metal-binding</keyword>
<reference evidence="7 8" key="1">
    <citation type="submission" date="2020-02" db="EMBL/GenBank/DDBJ databases">
        <title>Albibacoteraceae fam. nov., the first described family within the subdivision 4 Verrucomicrobia.</title>
        <authorList>
            <person name="Xi F."/>
        </authorList>
    </citation>
    <scope>NUCLEOTIDE SEQUENCE [LARGE SCALE GENOMIC DNA]</scope>
    <source>
        <strain evidence="7 8">CK1056</strain>
    </source>
</reference>
<comment type="cofactor">
    <cofactor evidence="3">
        <name>Mg(2+)</name>
        <dbReference type="ChEBI" id="CHEBI:18420"/>
    </cofactor>
    <text evidence="3">Binds 1 Mg(2+) ion.</text>
</comment>
<dbReference type="InterPro" id="IPR017850">
    <property type="entry name" value="Alkaline_phosphatase_core_sf"/>
</dbReference>
<dbReference type="SUPFAM" id="SSF53649">
    <property type="entry name" value="Alkaline phosphatase-like"/>
    <property type="match status" value="1"/>
</dbReference>
<name>A0A6B2LYW6_9BACT</name>
<keyword evidence="6" id="KW-0732">Signal</keyword>
<evidence type="ECO:0000313" key="8">
    <source>
        <dbReference type="Proteomes" id="UP000478417"/>
    </source>
</evidence>
<dbReference type="RefSeq" id="WP_163963082.1">
    <property type="nucleotide sequence ID" value="NZ_JAAGNX010000001.1"/>
</dbReference>
<dbReference type="GO" id="GO:0046872">
    <property type="term" value="F:metal ion binding"/>
    <property type="evidence" value="ECO:0007669"/>
    <property type="project" value="UniProtKB-KW"/>
</dbReference>
<gene>
    <name evidence="7" type="ORF">G0Q06_05085</name>
</gene>
<dbReference type="PANTHER" id="PTHR11596:SF5">
    <property type="entry name" value="ALKALINE PHOSPHATASE"/>
    <property type="match status" value="1"/>
</dbReference>
<keyword evidence="1" id="KW-0597">Phosphoprotein</keyword>
<dbReference type="SMART" id="SM00098">
    <property type="entry name" value="alkPPc"/>
    <property type="match status" value="1"/>
</dbReference>